<dbReference type="EMBL" id="BBWV01000003">
    <property type="protein sequence ID" value="GAO44607.1"/>
    <property type="molecule type" value="Genomic_DNA"/>
</dbReference>
<dbReference type="RefSeq" id="WP_046370507.1">
    <property type="nucleotide sequence ID" value="NZ_BBWV01000003.1"/>
</dbReference>
<gene>
    <name evidence="4" type="ORF">FPE01S_03_06450</name>
</gene>
<dbReference type="PROSITE" id="PS50110">
    <property type="entry name" value="RESPONSE_REGULATORY"/>
    <property type="match status" value="1"/>
</dbReference>
<feature type="domain" description="Response regulatory" evidence="2">
    <location>
        <begin position="2"/>
        <end position="115"/>
    </location>
</feature>
<dbReference type="AlphaFoldDB" id="A0A0E9N3P9"/>
<dbReference type="OrthoDB" id="2168082at2"/>
<evidence type="ECO:0000259" key="2">
    <source>
        <dbReference type="PROSITE" id="PS50110"/>
    </source>
</evidence>
<proteinExistence type="predicted"/>
<dbReference type="FunFam" id="3.40.50.2300:FF:000361">
    <property type="entry name" value="Two-component system response regulator"/>
    <property type="match status" value="1"/>
</dbReference>
<dbReference type="InterPro" id="IPR007492">
    <property type="entry name" value="LytTR_DNA-bd_dom"/>
</dbReference>
<feature type="domain" description="HTH LytTR-type" evidence="3">
    <location>
        <begin position="154"/>
        <end position="261"/>
    </location>
</feature>
<organism evidence="4 5">
    <name type="scientific">Flavihumibacter petaseus NBRC 106054</name>
    <dbReference type="NCBI Taxonomy" id="1220578"/>
    <lineage>
        <taxon>Bacteria</taxon>
        <taxon>Pseudomonadati</taxon>
        <taxon>Bacteroidota</taxon>
        <taxon>Chitinophagia</taxon>
        <taxon>Chitinophagales</taxon>
        <taxon>Chitinophagaceae</taxon>
        <taxon>Flavihumibacter</taxon>
    </lineage>
</organism>
<dbReference type="SMART" id="SM00448">
    <property type="entry name" value="REC"/>
    <property type="match status" value="1"/>
</dbReference>
<dbReference type="Pfam" id="PF04397">
    <property type="entry name" value="LytTR"/>
    <property type="match status" value="1"/>
</dbReference>
<keyword evidence="5" id="KW-1185">Reference proteome</keyword>
<reference evidence="4 5" key="1">
    <citation type="submission" date="2015-04" db="EMBL/GenBank/DDBJ databases">
        <title>Whole genome shotgun sequence of Flavihumibacter petaseus NBRC 106054.</title>
        <authorList>
            <person name="Miyazawa S."/>
            <person name="Hosoyama A."/>
            <person name="Hashimoto M."/>
            <person name="Noguchi M."/>
            <person name="Tsuchikane K."/>
            <person name="Ohji S."/>
            <person name="Yamazoe A."/>
            <person name="Ichikawa N."/>
            <person name="Kimura A."/>
            <person name="Fujita N."/>
        </authorList>
    </citation>
    <scope>NUCLEOTIDE SEQUENCE [LARGE SCALE GENOMIC DNA]</scope>
    <source>
        <strain evidence="4 5">NBRC 106054</strain>
    </source>
</reference>
<dbReference type="PANTHER" id="PTHR37299:SF1">
    <property type="entry name" value="STAGE 0 SPORULATION PROTEIN A HOMOLOG"/>
    <property type="match status" value="1"/>
</dbReference>
<dbReference type="Gene3D" id="2.40.50.1020">
    <property type="entry name" value="LytTr DNA-binding domain"/>
    <property type="match status" value="1"/>
</dbReference>
<dbReference type="InterPro" id="IPR011006">
    <property type="entry name" value="CheY-like_superfamily"/>
</dbReference>
<feature type="modified residue" description="4-aspartylphosphate" evidence="1">
    <location>
        <position position="55"/>
    </location>
</feature>
<comment type="caution">
    <text evidence="4">The sequence shown here is derived from an EMBL/GenBank/DDBJ whole genome shotgun (WGS) entry which is preliminary data.</text>
</comment>
<dbReference type="Pfam" id="PF00072">
    <property type="entry name" value="Response_reg"/>
    <property type="match status" value="1"/>
</dbReference>
<dbReference type="GO" id="GO:0003677">
    <property type="term" value="F:DNA binding"/>
    <property type="evidence" value="ECO:0007669"/>
    <property type="project" value="InterPro"/>
</dbReference>
<evidence type="ECO:0000313" key="5">
    <source>
        <dbReference type="Proteomes" id="UP000033121"/>
    </source>
</evidence>
<evidence type="ECO:0000313" key="4">
    <source>
        <dbReference type="EMBL" id="GAO44607.1"/>
    </source>
</evidence>
<dbReference type="SMART" id="SM00850">
    <property type="entry name" value="LytTR"/>
    <property type="match status" value="1"/>
</dbReference>
<dbReference type="STRING" id="1220578.FPE01S_03_06450"/>
<protein>
    <submittedName>
        <fullName evidence="4">Putative two-component response regulator</fullName>
    </submittedName>
</protein>
<dbReference type="InterPro" id="IPR046947">
    <property type="entry name" value="LytR-like"/>
</dbReference>
<evidence type="ECO:0000259" key="3">
    <source>
        <dbReference type="PROSITE" id="PS50930"/>
    </source>
</evidence>
<dbReference type="SUPFAM" id="SSF52172">
    <property type="entry name" value="CheY-like"/>
    <property type="match status" value="1"/>
</dbReference>
<evidence type="ECO:0000256" key="1">
    <source>
        <dbReference type="PROSITE-ProRule" id="PRU00169"/>
    </source>
</evidence>
<keyword evidence="1" id="KW-0597">Phosphoprotein</keyword>
<dbReference type="PROSITE" id="PS50930">
    <property type="entry name" value="HTH_LYTTR"/>
    <property type="match status" value="1"/>
</dbReference>
<sequence length="261" mass="30271">MKVLIIEDEDLAVRKLQKTLHSVDAGAEVVGITDSIRSSVKWLEENQAPDLILMDIELADGQSFEIFDKVEVNSTVIFTTSYDEYALKAFKVNSVDYLLKPVQKEDLEAALDKFKRMKQLLGTAEGNGHGQLNVDSLVKELQQRLQPKDFRKRFLVKQGQKLVSVEVEEIAYFYSDGRVNFFKTSDNRKFIVDYTMDELEEMLDPDRFFRISRSFYVSIESVEQIHDYFGNRLLLNLKPMVDKEAIVSREKVTDFKKWMGK</sequence>
<dbReference type="GO" id="GO:0000156">
    <property type="term" value="F:phosphorelay response regulator activity"/>
    <property type="evidence" value="ECO:0007669"/>
    <property type="project" value="InterPro"/>
</dbReference>
<dbReference type="Gene3D" id="3.40.50.2300">
    <property type="match status" value="1"/>
</dbReference>
<dbReference type="InterPro" id="IPR001789">
    <property type="entry name" value="Sig_transdc_resp-reg_receiver"/>
</dbReference>
<name>A0A0E9N3P9_9BACT</name>
<dbReference type="Proteomes" id="UP000033121">
    <property type="component" value="Unassembled WGS sequence"/>
</dbReference>
<accession>A0A0E9N3P9</accession>
<dbReference type="PANTHER" id="PTHR37299">
    <property type="entry name" value="TRANSCRIPTIONAL REGULATOR-RELATED"/>
    <property type="match status" value="1"/>
</dbReference>